<protein>
    <submittedName>
        <fullName evidence="3">6908_t:CDS:1</fullName>
    </submittedName>
</protein>
<evidence type="ECO:0000256" key="2">
    <source>
        <dbReference type="SAM" id="Phobius"/>
    </source>
</evidence>
<feature type="region of interest" description="Disordered" evidence="1">
    <location>
        <begin position="129"/>
        <end position="150"/>
    </location>
</feature>
<organism evidence="3 4">
    <name type="scientific">Ambispora gerdemannii</name>
    <dbReference type="NCBI Taxonomy" id="144530"/>
    <lineage>
        <taxon>Eukaryota</taxon>
        <taxon>Fungi</taxon>
        <taxon>Fungi incertae sedis</taxon>
        <taxon>Mucoromycota</taxon>
        <taxon>Glomeromycotina</taxon>
        <taxon>Glomeromycetes</taxon>
        <taxon>Archaeosporales</taxon>
        <taxon>Ambisporaceae</taxon>
        <taxon>Ambispora</taxon>
    </lineage>
</organism>
<dbReference type="OrthoDB" id="10622393at2759"/>
<feature type="region of interest" description="Disordered" evidence="1">
    <location>
        <begin position="1"/>
        <end position="20"/>
    </location>
</feature>
<evidence type="ECO:0000313" key="4">
    <source>
        <dbReference type="Proteomes" id="UP000789831"/>
    </source>
</evidence>
<keyword evidence="2" id="KW-1133">Transmembrane helix</keyword>
<keyword evidence="2" id="KW-0812">Transmembrane</keyword>
<sequence>MDKNKEDGGDGEKKNKKIVADSRTETLNQIKVKLKEGHQKLNLEESEIPVSLFAPYKTLADKLNSLNKTEEINALNNNLLIAIEQKKKEKLNAIAQAAIVEIDQAIGDDIERKKNKVKKLIDDQKKADQNDEGIVVDPTGKKTPKTSPQAPKKVSLQKVIGITSLIMILSIIIAVISFRIRQETKARKAKKTKA</sequence>
<evidence type="ECO:0000256" key="1">
    <source>
        <dbReference type="SAM" id="MobiDB-lite"/>
    </source>
</evidence>
<dbReference type="AlphaFoldDB" id="A0A9N9CYK2"/>
<dbReference type="Proteomes" id="UP000789831">
    <property type="component" value="Unassembled WGS sequence"/>
</dbReference>
<dbReference type="EMBL" id="CAJVPL010002675">
    <property type="protein sequence ID" value="CAG8617043.1"/>
    <property type="molecule type" value="Genomic_DNA"/>
</dbReference>
<reference evidence="3" key="1">
    <citation type="submission" date="2021-06" db="EMBL/GenBank/DDBJ databases">
        <authorList>
            <person name="Kallberg Y."/>
            <person name="Tangrot J."/>
            <person name="Rosling A."/>
        </authorList>
    </citation>
    <scope>NUCLEOTIDE SEQUENCE</scope>
    <source>
        <strain evidence="3">MT106</strain>
    </source>
</reference>
<proteinExistence type="predicted"/>
<feature type="transmembrane region" description="Helical" evidence="2">
    <location>
        <begin position="159"/>
        <end position="180"/>
    </location>
</feature>
<comment type="caution">
    <text evidence="3">The sequence shown here is derived from an EMBL/GenBank/DDBJ whole genome shotgun (WGS) entry which is preliminary data.</text>
</comment>
<evidence type="ECO:0000313" key="3">
    <source>
        <dbReference type="EMBL" id="CAG8617043.1"/>
    </source>
</evidence>
<gene>
    <name evidence="3" type="ORF">AGERDE_LOCUS9881</name>
</gene>
<accession>A0A9N9CYK2</accession>
<keyword evidence="4" id="KW-1185">Reference proteome</keyword>
<name>A0A9N9CYK2_9GLOM</name>
<keyword evidence="2" id="KW-0472">Membrane</keyword>